<dbReference type="AlphaFoldDB" id="A0A1V8RP64"/>
<dbReference type="OrthoDB" id="8095658at2"/>
<dbReference type="EMBL" id="MDET01000022">
    <property type="protein sequence ID" value="OQM74992.1"/>
    <property type="molecule type" value="Genomic_DNA"/>
</dbReference>
<evidence type="ECO:0000313" key="3">
    <source>
        <dbReference type="Proteomes" id="UP000191905"/>
    </source>
</evidence>
<accession>A0A1V8RP64</accession>
<name>A0A1V8RP64_9HYPH</name>
<proteinExistence type="predicted"/>
<feature type="region of interest" description="Disordered" evidence="1">
    <location>
        <begin position="1"/>
        <end position="98"/>
    </location>
</feature>
<dbReference type="Proteomes" id="UP000191905">
    <property type="component" value="Unassembled WGS sequence"/>
</dbReference>
<gene>
    <name evidence="2" type="ORF">BFN67_20440</name>
</gene>
<feature type="compositionally biased region" description="Basic and acidic residues" evidence="1">
    <location>
        <begin position="44"/>
        <end position="65"/>
    </location>
</feature>
<evidence type="ECO:0000256" key="1">
    <source>
        <dbReference type="SAM" id="MobiDB-lite"/>
    </source>
</evidence>
<organism evidence="2 3">
    <name type="scientific">Manganibacter manganicus</name>
    <dbReference type="NCBI Taxonomy" id="1873176"/>
    <lineage>
        <taxon>Bacteria</taxon>
        <taxon>Pseudomonadati</taxon>
        <taxon>Pseudomonadota</taxon>
        <taxon>Alphaproteobacteria</taxon>
        <taxon>Hyphomicrobiales</taxon>
        <taxon>Phyllobacteriaceae</taxon>
        <taxon>Manganibacter</taxon>
    </lineage>
</organism>
<feature type="compositionally biased region" description="Basic and acidic residues" evidence="1">
    <location>
        <begin position="15"/>
        <end position="35"/>
    </location>
</feature>
<dbReference type="RefSeq" id="WP_080920197.1">
    <property type="nucleotide sequence ID" value="NZ_MDET01000022.1"/>
</dbReference>
<comment type="caution">
    <text evidence="2">The sequence shown here is derived from an EMBL/GenBank/DDBJ whole genome shotgun (WGS) entry which is preliminary data.</text>
</comment>
<keyword evidence="3" id="KW-1185">Reference proteome</keyword>
<sequence>MTDKPAYELGARKPMTKDTPDANDKFSQKAAENRKPPLGVGIAEKVDKPKEKRPQPKKPTRDTRESPAPNPDGDAQQPKKALPALLNTALGQRHATRK</sequence>
<reference evidence="2 3" key="1">
    <citation type="journal article" date="2016" name="Int. J. Syst. Evol. Microbiol.">
        <title>Pseudaminobacter manganicus sp. nov., isolated from sludge of a manganese mine.</title>
        <authorList>
            <person name="Li J."/>
            <person name="Huang J."/>
            <person name="Liao S."/>
            <person name="Wang G."/>
        </authorList>
    </citation>
    <scope>NUCLEOTIDE SEQUENCE [LARGE SCALE GENOMIC DNA]</scope>
    <source>
        <strain evidence="2 3">JH-7</strain>
    </source>
</reference>
<evidence type="ECO:0000313" key="2">
    <source>
        <dbReference type="EMBL" id="OQM74992.1"/>
    </source>
</evidence>
<protein>
    <submittedName>
        <fullName evidence="2">Uncharacterized protein</fullName>
    </submittedName>
</protein>